<keyword evidence="2" id="KW-0472">Membrane</keyword>
<feature type="non-terminal residue" evidence="3">
    <location>
        <position position="349"/>
    </location>
</feature>
<dbReference type="GO" id="GO:0016020">
    <property type="term" value="C:membrane"/>
    <property type="evidence" value="ECO:0007669"/>
    <property type="project" value="InterPro"/>
</dbReference>
<dbReference type="GO" id="GO:0007606">
    <property type="term" value="P:sensory perception of chemical stimulus"/>
    <property type="evidence" value="ECO:0007669"/>
    <property type="project" value="InterPro"/>
</dbReference>
<keyword evidence="3" id="KW-0675">Receptor</keyword>
<accession>A0A2G9UNJ9</accession>
<evidence type="ECO:0000313" key="3">
    <source>
        <dbReference type="EMBL" id="PIO71726.1"/>
    </source>
</evidence>
<organism evidence="3 4">
    <name type="scientific">Teladorsagia circumcincta</name>
    <name type="common">Brown stomach worm</name>
    <name type="synonym">Ostertagia circumcincta</name>
    <dbReference type="NCBI Taxonomy" id="45464"/>
    <lineage>
        <taxon>Eukaryota</taxon>
        <taxon>Metazoa</taxon>
        <taxon>Ecdysozoa</taxon>
        <taxon>Nematoda</taxon>
        <taxon>Chromadorea</taxon>
        <taxon>Rhabditida</taxon>
        <taxon>Rhabditina</taxon>
        <taxon>Rhabditomorpha</taxon>
        <taxon>Strongyloidea</taxon>
        <taxon>Trichostrongylidae</taxon>
        <taxon>Teladorsagia</taxon>
    </lineage>
</organism>
<dbReference type="PANTHER" id="PTHR47518:SF8">
    <property type="entry name" value="G PROTEIN-COUPLED RECEPTOR"/>
    <property type="match status" value="1"/>
</dbReference>
<dbReference type="Pfam" id="PF03125">
    <property type="entry name" value="Sre"/>
    <property type="match status" value="1"/>
</dbReference>
<keyword evidence="2" id="KW-1133">Transmembrane helix</keyword>
<comment type="similarity">
    <text evidence="1">Belongs to the nematode receptor-like protein sre family.</text>
</comment>
<sequence>MIMPRNVDLTLPIKESYGNNDSEAAKLQNVSAASTAIGLPGKTAYLLHAEDDTDSFSLLLFLVLLSYNLSNVFAIIGTILVMSGVSDEIVYIGHCLYYFCYFYINGLMFCLVVERLVATILMKTYEYNRQWWPVALSQPFAIGVAVGNFIMRNITSRVISMMALYALNIVCLIILLGVNYRITRALAGTGATLSTRYQITENIRTIRVLLPTVLCDAIVSAVDVSGALFFGLQHVFQSERCPEDGYIGAFYGFTTMSAIFEFLVPLSLLLSHPAYRRHSLLMYERQPVMRIPHPVIKDKTLPKVINVLGIEIANAGEQAYFENLTRTVRLEIHATQRIAFNPGHVQRAK</sequence>
<proteinExistence type="inferred from homology"/>
<dbReference type="PANTHER" id="PTHR47518">
    <property type="entry name" value="SERPENTINE RECEPTOR CLASS EPSILON-13-RELATED"/>
    <property type="match status" value="1"/>
</dbReference>
<feature type="transmembrane region" description="Helical" evidence="2">
    <location>
        <begin position="95"/>
        <end position="118"/>
    </location>
</feature>
<gene>
    <name evidence="3" type="ORF">TELCIR_06366</name>
</gene>
<dbReference type="InterPro" id="IPR004151">
    <property type="entry name" value="7TM_GPCR_serpentine_rcpt_Sre"/>
</dbReference>
<reference evidence="3 4" key="1">
    <citation type="submission" date="2015-09" db="EMBL/GenBank/DDBJ databases">
        <title>Draft genome of the parasitic nematode Teladorsagia circumcincta isolate WARC Sus (inbred).</title>
        <authorList>
            <person name="Mitreva M."/>
        </authorList>
    </citation>
    <scope>NUCLEOTIDE SEQUENCE [LARGE SCALE GENOMIC DNA]</scope>
    <source>
        <strain evidence="3 4">S</strain>
    </source>
</reference>
<keyword evidence="4" id="KW-1185">Reference proteome</keyword>
<feature type="transmembrane region" description="Helical" evidence="2">
    <location>
        <begin position="56"/>
        <end position="83"/>
    </location>
</feature>
<evidence type="ECO:0000313" key="4">
    <source>
        <dbReference type="Proteomes" id="UP000230423"/>
    </source>
</evidence>
<evidence type="ECO:0000256" key="2">
    <source>
        <dbReference type="SAM" id="Phobius"/>
    </source>
</evidence>
<keyword evidence="2" id="KW-0812">Transmembrane</keyword>
<dbReference type="Proteomes" id="UP000230423">
    <property type="component" value="Unassembled WGS sequence"/>
</dbReference>
<dbReference type="EMBL" id="KZ345865">
    <property type="protein sequence ID" value="PIO71726.1"/>
    <property type="molecule type" value="Genomic_DNA"/>
</dbReference>
<name>A0A2G9UNJ9_TELCI</name>
<feature type="transmembrane region" description="Helical" evidence="2">
    <location>
        <begin position="130"/>
        <end position="150"/>
    </location>
</feature>
<dbReference type="InterPro" id="IPR052854">
    <property type="entry name" value="Serpentine_rcpt_epsilon"/>
</dbReference>
<protein>
    <submittedName>
        <fullName evidence="3">Sre G protein-coupled chemoreceptor</fullName>
    </submittedName>
</protein>
<evidence type="ECO:0000256" key="1">
    <source>
        <dbReference type="ARBA" id="ARBA00006803"/>
    </source>
</evidence>
<feature type="transmembrane region" description="Helical" evidence="2">
    <location>
        <begin position="162"/>
        <end position="182"/>
    </location>
</feature>
<dbReference type="AlphaFoldDB" id="A0A2G9UNJ9"/>
<dbReference type="OrthoDB" id="5834256at2759"/>
<feature type="transmembrane region" description="Helical" evidence="2">
    <location>
        <begin position="246"/>
        <end position="270"/>
    </location>
</feature>